<accession>A0A7J6KUP3</accession>
<keyword evidence="3" id="KW-1185">Reference proteome</keyword>
<evidence type="ECO:0000256" key="1">
    <source>
        <dbReference type="SAM" id="MobiDB-lite"/>
    </source>
</evidence>
<organism evidence="2 3">
    <name type="scientific">Perkinsus chesapeaki</name>
    <name type="common">Clam parasite</name>
    <name type="synonym">Perkinsus andrewsi</name>
    <dbReference type="NCBI Taxonomy" id="330153"/>
    <lineage>
        <taxon>Eukaryota</taxon>
        <taxon>Sar</taxon>
        <taxon>Alveolata</taxon>
        <taxon>Perkinsozoa</taxon>
        <taxon>Perkinsea</taxon>
        <taxon>Perkinsida</taxon>
        <taxon>Perkinsidae</taxon>
        <taxon>Perkinsus</taxon>
    </lineage>
</organism>
<dbReference type="SUPFAM" id="SSF53098">
    <property type="entry name" value="Ribonuclease H-like"/>
    <property type="match status" value="1"/>
</dbReference>
<reference evidence="2 3" key="1">
    <citation type="submission" date="2020-04" db="EMBL/GenBank/DDBJ databases">
        <title>Perkinsus chesapeaki whole genome sequence.</title>
        <authorList>
            <person name="Bogema D.R."/>
        </authorList>
    </citation>
    <scope>NUCLEOTIDE SEQUENCE [LARGE SCALE GENOMIC DNA]</scope>
    <source>
        <strain evidence="2">ATCC PRA-425</strain>
    </source>
</reference>
<comment type="caution">
    <text evidence="2">The sequence shown here is derived from an EMBL/GenBank/DDBJ whole genome shotgun (WGS) entry which is preliminary data.</text>
</comment>
<evidence type="ECO:0000313" key="3">
    <source>
        <dbReference type="Proteomes" id="UP000591131"/>
    </source>
</evidence>
<dbReference type="InterPro" id="IPR012337">
    <property type="entry name" value="RNaseH-like_sf"/>
</dbReference>
<dbReference type="PANTHER" id="PTHR45749:SF21">
    <property type="entry name" value="DUF4371 DOMAIN-CONTAINING PROTEIN"/>
    <property type="match status" value="1"/>
</dbReference>
<feature type="region of interest" description="Disordered" evidence="1">
    <location>
        <begin position="124"/>
        <end position="151"/>
    </location>
</feature>
<dbReference type="PANTHER" id="PTHR45749">
    <property type="match status" value="1"/>
</dbReference>
<evidence type="ECO:0000313" key="2">
    <source>
        <dbReference type="EMBL" id="KAF4650271.1"/>
    </source>
</evidence>
<proteinExistence type="predicted"/>
<name>A0A7J6KUP3_PERCH</name>
<gene>
    <name evidence="2" type="ORF">FOL47_001270</name>
</gene>
<dbReference type="EMBL" id="JAAPAO010001299">
    <property type="protein sequence ID" value="KAF4650271.1"/>
    <property type="molecule type" value="Genomic_DNA"/>
</dbReference>
<dbReference type="AlphaFoldDB" id="A0A7J6KUP3"/>
<protein>
    <submittedName>
        <fullName evidence="2">Uncharacterized protein</fullName>
    </submittedName>
</protein>
<dbReference type="OrthoDB" id="6151961at2759"/>
<dbReference type="Proteomes" id="UP000591131">
    <property type="component" value="Unassembled WGS sequence"/>
</dbReference>
<sequence>MVRHISDTGEPRERLVDLKRVKKTDGRSIFDAISLSIEQSGLDINWVTALSFDGGSNFAGSKKGVRAFFPPSVIYCHCRAHALALSMKSAASELCPKINACLDFCSSLYDHFSRSNAKAVALEEAQSSSSNTECHSDGSETADDDKDGEPEPRTVALKLLRPVCTRWLSQGLALTRLLRVYVPLARALSNLEQARDFTSGGLLAFMLKRTNIEALMYLDQLLQGC</sequence>